<organism evidence="1 2">
    <name type="scientific">Apilactobacillus xinyiensis</name>
    <dbReference type="NCBI Taxonomy" id="2841032"/>
    <lineage>
        <taxon>Bacteria</taxon>
        <taxon>Bacillati</taxon>
        <taxon>Bacillota</taxon>
        <taxon>Bacilli</taxon>
        <taxon>Lactobacillales</taxon>
        <taxon>Lactobacillaceae</taxon>
        <taxon>Apilactobacillus</taxon>
    </lineage>
</organism>
<evidence type="ECO:0000313" key="2">
    <source>
        <dbReference type="Proteomes" id="UP001522905"/>
    </source>
</evidence>
<dbReference type="RefSeq" id="WP_220728939.1">
    <property type="nucleotide sequence ID" value="NZ_BPLM01000027.1"/>
</dbReference>
<name>A0ABT0I364_9LACO</name>
<proteinExistence type="predicted"/>
<comment type="caution">
    <text evidence="1">The sequence shown here is derived from an EMBL/GenBank/DDBJ whole genome shotgun (WGS) entry which is preliminary data.</text>
</comment>
<keyword evidence="2" id="KW-1185">Reference proteome</keyword>
<evidence type="ECO:0000313" key="1">
    <source>
        <dbReference type="EMBL" id="MCK8625180.1"/>
    </source>
</evidence>
<dbReference type="NCBIfam" id="TIGR02937">
    <property type="entry name" value="sigma70-ECF"/>
    <property type="match status" value="1"/>
</dbReference>
<gene>
    <name evidence="1" type="ORF">LNP07_06585</name>
</gene>
<dbReference type="EMBL" id="JAJIAO010000009">
    <property type="protein sequence ID" value="MCK8625180.1"/>
    <property type="molecule type" value="Genomic_DNA"/>
</dbReference>
<accession>A0ABT0I364</accession>
<dbReference type="InterPro" id="IPR014284">
    <property type="entry name" value="RNA_pol_sigma-70_dom"/>
</dbReference>
<dbReference type="Proteomes" id="UP001522905">
    <property type="component" value="Unassembled WGS sequence"/>
</dbReference>
<protein>
    <submittedName>
        <fullName evidence="1">Sigma-70 family RNA polymerase sigma factor</fullName>
    </submittedName>
</protein>
<reference evidence="1 2" key="1">
    <citation type="submission" date="2021-11" db="EMBL/GenBank/DDBJ databases">
        <title>Comparative genomics of bee honey and flower isolates.</title>
        <authorList>
            <person name="Bechtner J.D."/>
            <person name="Gallus M.K."/>
            <person name="Ehrmann M."/>
        </authorList>
    </citation>
    <scope>NUCLEOTIDE SEQUENCE [LARGE SCALE GENOMIC DNA]</scope>
    <source>
        <strain evidence="1 2">M161</strain>
    </source>
</reference>
<sequence>MNDNHKYAAGFNYLMEGDHQVLIHGVLKRLNIRHFNQHYDDLFQEGVLAFVQKYEQCPVDKTDKQRLGFIYQGVYWHLLDYLRKDSLVDTRQENDDTEIAYLPASDDSNALIERKLLLQKLQIICTKKELSYLYNRHELRMPVTKMAEQENISRQSMHKRLNKLYQKIKLNLGVTHW</sequence>